<evidence type="ECO:0000313" key="3">
    <source>
        <dbReference type="Proteomes" id="UP001152795"/>
    </source>
</evidence>
<dbReference type="AlphaFoldDB" id="A0A6S7JWH0"/>
<reference evidence="2" key="1">
    <citation type="submission" date="2020-04" db="EMBL/GenBank/DDBJ databases">
        <authorList>
            <person name="Alioto T."/>
            <person name="Alioto T."/>
            <person name="Gomez Garrido J."/>
        </authorList>
    </citation>
    <scope>NUCLEOTIDE SEQUENCE</scope>
    <source>
        <strain evidence="2">A484AB</strain>
    </source>
</reference>
<proteinExistence type="predicted"/>
<evidence type="ECO:0000256" key="1">
    <source>
        <dbReference type="SAM" id="MobiDB-lite"/>
    </source>
</evidence>
<dbReference type="EMBL" id="CACRXK020008261">
    <property type="protein sequence ID" value="CAB4014338.1"/>
    <property type="molecule type" value="Genomic_DNA"/>
</dbReference>
<feature type="non-terminal residue" evidence="2">
    <location>
        <position position="1"/>
    </location>
</feature>
<evidence type="ECO:0000313" key="2">
    <source>
        <dbReference type="EMBL" id="CAB4014338.1"/>
    </source>
</evidence>
<gene>
    <name evidence="2" type="ORF">PACLA_8A036807</name>
</gene>
<feature type="region of interest" description="Disordered" evidence="1">
    <location>
        <begin position="51"/>
        <end position="110"/>
    </location>
</feature>
<feature type="compositionally biased region" description="Acidic residues" evidence="1">
    <location>
        <begin position="99"/>
        <end position="110"/>
    </location>
</feature>
<keyword evidence="3" id="KW-1185">Reference proteome</keyword>
<organism evidence="2 3">
    <name type="scientific">Paramuricea clavata</name>
    <name type="common">Red gorgonian</name>
    <name type="synonym">Violescent sea-whip</name>
    <dbReference type="NCBI Taxonomy" id="317549"/>
    <lineage>
        <taxon>Eukaryota</taxon>
        <taxon>Metazoa</taxon>
        <taxon>Cnidaria</taxon>
        <taxon>Anthozoa</taxon>
        <taxon>Octocorallia</taxon>
        <taxon>Malacalcyonacea</taxon>
        <taxon>Plexauridae</taxon>
        <taxon>Paramuricea</taxon>
    </lineage>
</organism>
<dbReference type="Proteomes" id="UP001152795">
    <property type="component" value="Unassembled WGS sequence"/>
</dbReference>
<accession>A0A6S7JWH0</accession>
<sequence length="110" mass="12432">DYKSLLRKATLHLMMNGAVCVLTDLTPFRWRNYRDTLLDFIERKPLKKEPSTFEAKIKKQRRASCGYAHSDASSDEEPSTPRKKKGKDGYTAVPTTEPPDLEDISLGDSG</sequence>
<protein>
    <submittedName>
        <fullName evidence="2">Uncharacterized protein</fullName>
    </submittedName>
</protein>
<comment type="caution">
    <text evidence="2">The sequence shown here is derived from an EMBL/GenBank/DDBJ whole genome shotgun (WGS) entry which is preliminary data.</text>
</comment>
<name>A0A6S7JWH0_PARCT</name>